<dbReference type="Pfam" id="PF02384">
    <property type="entry name" value="N6_Mtase"/>
    <property type="match status" value="1"/>
</dbReference>
<dbReference type="EMBL" id="LAZR01048074">
    <property type="protein sequence ID" value="KKK92755.1"/>
    <property type="molecule type" value="Genomic_DNA"/>
</dbReference>
<dbReference type="GO" id="GO:0008170">
    <property type="term" value="F:N-methyltransferase activity"/>
    <property type="evidence" value="ECO:0007669"/>
    <property type="project" value="InterPro"/>
</dbReference>
<protein>
    <recommendedName>
        <fullName evidence="1">site-specific DNA-methyltransferase (adenine-specific)</fullName>
        <ecNumber evidence="1">2.1.1.72</ecNumber>
    </recommendedName>
</protein>
<dbReference type="InterPro" id="IPR029063">
    <property type="entry name" value="SAM-dependent_MTases_sf"/>
</dbReference>
<dbReference type="Gene3D" id="3.40.50.150">
    <property type="entry name" value="Vaccinia Virus protein VP39"/>
    <property type="match status" value="1"/>
</dbReference>
<dbReference type="PANTHER" id="PTHR42933">
    <property type="entry name" value="SLR6095 PROTEIN"/>
    <property type="match status" value="1"/>
</dbReference>
<evidence type="ECO:0000256" key="5">
    <source>
        <dbReference type="ARBA" id="ARBA00022747"/>
    </source>
</evidence>
<dbReference type="InterPro" id="IPR051537">
    <property type="entry name" value="DNA_Adenine_Mtase"/>
</dbReference>
<dbReference type="AlphaFoldDB" id="A0A0F9A3N2"/>
<gene>
    <name evidence="8" type="ORF">LCGC14_2699770</name>
</gene>
<feature type="non-terminal residue" evidence="8">
    <location>
        <position position="129"/>
    </location>
</feature>
<keyword evidence="3" id="KW-0808">Transferase</keyword>
<dbReference type="PANTHER" id="PTHR42933:SF3">
    <property type="entry name" value="TYPE I RESTRICTION ENZYME MJAVIII METHYLASE SUBUNIT"/>
    <property type="match status" value="1"/>
</dbReference>
<comment type="caution">
    <text evidence="8">The sequence shown here is derived from an EMBL/GenBank/DDBJ whole genome shotgun (WGS) entry which is preliminary data.</text>
</comment>
<dbReference type="GO" id="GO:0003677">
    <property type="term" value="F:DNA binding"/>
    <property type="evidence" value="ECO:0007669"/>
    <property type="project" value="InterPro"/>
</dbReference>
<evidence type="ECO:0000256" key="4">
    <source>
        <dbReference type="ARBA" id="ARBA00022691"/>
    </source>
</evidence>
<keyword evidence="4" id="KW-0949">S-adenosyl-L-methionine</keyword>
<organism evidence="8">
    <name type="scientific">marine sediment metagenome</name>
    <dbReference type="NCBI Taxonomy" id="412755"/>
    <lineage>
        <taxon>unclassified sequences</taxon>
        <taxon>metagenomes</taxon>
        <taxon>ecological metagenomes</taxon>
    </lineage>
</organism>
<dbReference type="GO" id="GO:0009007">
    <property type="term" value="F:site-specific DNA-methyltransferase (adenine-specific) activity"/>
    <property type="evidence" value="ECO:0007669"/>
    <property type="project" value="UniProtKB-EC"/>
</dbReference>
<sequence length="129" mass="14513">MIANPPFSQNYSRNGMKFPERFHTFMPESGKKADLMFVQHMVASLKSDGKMAVVMRHGVLFRGGDEKECRKKFVKEGVLEAVVGLPPGLFYGTGIPACLLVINKDGAQRRNSVLFRRLCLIGRLQTWPN</sequence>
<feature type="domain" description="DNA methylase adenine-specific" evidence="7">
    <location>
        <begin position="2"/>
        <end position="115"/>
    </location>
</feature>
<evidence type="ECO:0000256" key="1">
    <source>
        <dbReference type="ARBA" id="ARBA00011900"/>
    </source>
</evidence>
<dbReference type="SUPFAM" id="SSF53335">
    <property type="entry name" value="S-adenosyl-L-methionine-dependent methyltransferases"/>
    <property type="match status" value="1"/>
</dbReference>
<dbReference type="InterPro" id="IPR003356">
    <property type="entry name" value="DNA_methylase_A-5"/>
</dbReference>
<evidence type="ECO:0000256" key="2">
    <source>
        <dbReference type="ARBA" id="ARBA00022603"/>
    </source>
</evidence>
<evidence type="ECO:0000256" key="6">
    <source>
        <dbReference type="ARBA" id="ARBA00047942"/>
    </source>
</evidence>
<accession>A0A0F9A3N2</accession>
<evidence type="ECO:0000313" key="8">
    <source>
        <dbReference type="EMBL" id="KKK92755.1"/>
    </source>
</evidence>
<proteinExistence type="predicted"/>
<comment type="catalytic activity">
    <reaction evidence="6">
        <text>a 2'-deoxyadenosine in DNA + S-adenosyl-L-methionine = an N(6)-methyl-2'-deoxyadenosine in DNA + S-adenosyl-L-homocysteine + H(+)</text>
        <dbReference type="Rhea" id="RHEA:15197"/>
        <dbReference type="Rhea" id="RHEA-COMP:12418"/>
        <dbReference type="Rhea" id="RHEA-COMP:12419"/>
        <dbReference type="ChEBI" id="CHEBI:15378"/>
        <dbReference type="ChEBI" id="CHEBI:57856"/>
        <dbReference type="ChEBI" id="CHEBI:59789"/>
        <dbReference type="ChEBI" id="CHEBI:90615"/>
        <dbReference type="ChEBI" id="CHEBI:90616"/>
        <dbReference type="EC" id="2.1.1.72"/>
    </reaction>
</comment>
<keyword evidence="2" id="KW-0489">Methyltransferase</keyword>
<dbReference type="GO" id="GO:0032259">
    <property type="term" value="P:methylation"/>
    <property type="evidence" value="ECO:0007669"/>
    <property type="project" value="UniProtKB-KW"/>
</dbReference>
<evidence type="ECO:0000256" key="3">
    <source>
        <dbReference type="ARBA" id="ARBA00022679"/>
    </source>
</evidence>
<evidence type="ECO:0000259" key="7">
    <source>
        <dbReference type="Pfam" id="PF02384"/>
    </source>
</evidence>
<reference evidence="8" key="1">
    <citation type="journal article" date="2015" name="Nature">
        <title>Complex archaea that bridge the gap between prokaryotes and eukaryotes.</title>
        <authorList>
            <person name="Spang A."/>
            <person name="Saw J.H."/>
            <person name="Jorgensen S.L."/>
            <person name="Zaremba-Niedzwiedzka K."/>
            <person name="Martijn J."/>
            <person name="Lind A.E."/>
            <person name="van Eijk R."/>
            <person name="Schleper C."/>
            <person name="Guy L."/>
            <person name="Ettema T.J."/>
        </authorList>
    </citation>
    <scope>NUCLEOTIDE SEQUENCE</scope>
</reference>
<dbReference type="EC" id="2.1.1.72" evidence="1"/>
<dbReference type="GO" id="GO:0009307">
    <property type="term" value="P:DNA restriction-modification system"/>
    <property type="evidence" value="ECO:0007669"/>
    <property type="project" value="UniProtKB-KW"/>
</dbReference>
<name>A0A0F9A3N2_9ZZZZ</name>
<keyword evidence="5" id="KW-0680">Restriction system</keyword>